<accession>A0A6A3M268</accession>
<name>A0A6A3M268_9STRA</name>
<feature type="region of interest" description="Disordered" evidence="1">
    <location>
        <begin position="154"/>
        <end position="186"/>
    </location>
</feature>
<comment type="caution">
    <text evidence="3">The sequence shown here is derived from an EMBL/GenBank/DDBJ whole genome shotgun (WGS) entry which is preliminary data.</text>
</comment>
<protein>
    <recommendedName>
        <fullName evidence="2">DUF6818 domain-containing protein</fullName>
    </recommendedName>
</protein>
<dbReference type="PANTHER" id="PTHR34409:SF1">
    <property type="entry name" value="MYB-LIKE DOMAIN-CONTAINING PROTEIN"/>
    <property type="match status" value="1"/>
</dbReference>
<gene>
    <name evidence="3" type="ORF">PR002_g12010</name>
</gene>
<dbReference type="InterPro" id="IPR049203">
    <property type="entry name" value="DUF6818"/>
</dbReference>
<dbReference type="AlphaFoldDB" id="A0A6A3M268"/>
<dbReference type="PANTHER" id="PTHR34409">
    <property type="entry name" value="SET DOMAIN-CONTAINING PROTEIN"/>
    <property type="match status" value="1"/>
</dbReference>
<feature type="domain" description="DUF6818" evidence="2">
    <location>
        <begin position="30"/>
        <end position="104"/>
    </location>
</feature>
<evidence type="ECO:0000313" key="3">
    <source>
        <dbReference type="EMBL" id="KAE9022313.1"/>
    </source>
</evidence>
<dbReference type="Proteomes" id="UP000435112">
    <property type="component" value="Unassembled WGS sequence"/>
</dbReference>
<proteinExistence type="predicted"/>
<sequence length="186" mass="20475">MTRRPATGRGRGFTTPQVDRRLAFVEQFLPLGAAQWDEVQYAFNRNFPAEWPQRDAESLRRKFFALKNTRKPTGDATCPPEVRRAKAIYRDIEGKCSVVELEDEVAAVEAEAPRMSHQHLRALLSWIAPVQQVACPMLAGPTVDRGADSATTSMAAGGTTCTHTKGPLKATPRTGKMPEQLAVLSN</sequence>
<dbReference type="OrthoDB" id="128122at2759"/>
<evidence type="ECO:0000259" key="2">
    <source>
        <dbReference type="Pfam" id="PF20681"/>
    </source>
</evidence>
<dbReference type="EMBL" id="QXFU01000740">
    <property type="protein sequence ID" value="KAE9022313.1"/>
    <property type="molecule type" value="Genomic_DNA"/>
</dbReference>
<dbReference type="Pfam" id="PF20681">
    <property type="entry name" value="DUF6818"/>
    <property type="match status" value="1"/>
</dbReference>
<organism evidence="3 4">
    <name type="scientific">Phytophthora rubi</name>
    <dbReference type="NCBI Taxonomy" id="129364"/>
    <lineage>
        <taxon>Eukaryota</taxon>
        <taxon>Sar</taxon>
        <taxon>Stramenopiles</taxon>
        <taxon>Oomycota</taxon>
        <taxon>Peronosporomycetes</taxon>
        <taxon>Peronosporales</taxon>
        <taxon>Peronosporaceae</taxon>
        <taxon>Phytophthora</taxon>
    </lineage>
</organism>
<evidence type="ECO:0000256" key="1">
    <source>
        <dbReference type="SAM" id="MobiDB-lite"/>
    </source>
</evidence>
<reference evidence="3 4" key="1">
    <citation type="submission" date="2018-09" db="EMBL/GenBank/DDBJ databases">
        <title>Genomic investigation of the strawberry pathogen Phytophthora fragariae indicates pathogenicity is determined by transcriptional variation in three key races.</title>
        <authorList>
            <person name="Adams T.M."/>
            <person name="Armitage A.D."/>
            <person name="Sobczyk M.K."/>
            <person name="Bates H.J."/>
            <person name="Dunwell J.M."/>
            <person name="Nellist C.F."/>
            <person name="Harrison R.J."/>
        </authorList>
    </citation>
    <scope>NUCLEOTIDE SEQUENCE [LARGE SCALE GENOMIC DNA]</scope>
    <source>
        <strain evidence="3 4">SCRP324</strain>
    </source>
</reference>
<evidence type="ECO:0000313" key="4">
    <source>
        <dbReference type="Proteomes" id="UP000435112"/>
    </source>
</evidence>